<gene>
    <name evidence="1" type="ORF">WPS_00540</name>
</gene>
<keyword evidence="2" id="KW-1185">Reference proteome</keyword>
<protein>
    <submittedName>
        <fullName evidence="1">Uncharacterized protein</fullName>
    </submittedName>
</protein>
<reference evidence="1 2" key="1">
    <citation type="journal article" date="2022" name="ISME Commun">
        <title>Vulcanimicrobium alpinus gen. nov. sp. nov., the first cultivated representative of the candidate phylum 'Eremiobacterota', is a metabolically versatile aerobic anoxygenic phototroph.</title>
        <authorList>
            <person name="Yabe S."/>
            <person name="Muto K."/>
            <person name="Abe K."/>
            <person name="Yokota A."/>
            <person name="Staudigel H."/>
            <person name="Tebo B.M."/>
        </authorList>
    </citation>
    <scope>NUCLEOTIDE SEQUENCE [LARGE SCALE GENOMIC DNA]</scope>
    <source>
        <strain evidence="1 2">WC8-2</strain>
    </source>
</reference>
<dbReference type="AlphaFoldDB" id="A0AAN1XV48"/>
<evidence type="ECO:0000313" key="1">
    <source>
        <dbReference type="EMBL" id="BDE04778.1"/>
    </source>
</evidence>
<dbReference type="EMBL" id="AP025523">
    <property type="protein sequence ID" value="BDE04778.1"/>
    <property type="molecule type" value="Genomic_DNA"/>
</dbReference>
<sequence>MDEKSRAKRRAALEELRTRTAAPVDAAARRGVLRAPQAFVLDAGDSIVDPTSDGSPINPYAAGKPWAWVLEWKQDGWGAFVVAERGHAFGFLAWYRPLVVCAQPADRPTLRDLLQPSFLWRAPRAGALTARHAANMQFASAGRVALDPAKVIAAFGSCTSSRSSAVDDISIANHLEARELAELRKTRIREPAVAALADRVVDA</sequence>
<dbReference type="Proteomes" id="UP001317532">
    <property type="component" value="Chromosome"/>
</dbReference>
<dbReference type="KEGG" id="vab:WPS_00540"/>
<accession>A0AAN1XV48</accession>
<proteinExistence type="predicted"/>
<organism evidence="1 2">
    <name type="scientific">Vulcanimicrobium alpinum</name>
    <dbReference type="NCBI Taxonomy" id="3016050"/>
    <lineage>
        <taxon>Bacteria</taxon>
        <taxon>Bacillati</taxon>
        <taxon>Vulcanimicrobiota</taxon>
        <taxon>Vulcanimicrobiia</taxon>
        <taxon>Vulcanimicrobiales</taxon>
        <taxon>Vulcanimicrobiaceae</taxon>
        <taxon>Vulcanimicrobium</taxon>
    </lineage>
</organism>
<evidence type="ECO:0000313" key="2">
    <source>
        <dbReference type="Proteomes" id="UP001317532"/>
    </source>
</evidence>
<name>A0AAN1XV48_UNVUL</name>